<organism evidence="5 6">
    <name type="scientific">Candidatus Methanocrinis natronophilus</name>
    <dbReference type="NCBI Taxonomy" id="3033396"/>
    <lineage>
        <taxon>Archaea</taxon>
        <taxon>Methanobacteriati</taxon>
        <taxon>Methanobacteriota</taxon>
        <taxon>Stenosarchaea group</taxon>
        <taxon>Methanomicrobia</taxon>
        <taxon>Methanotrichales</taxon>
        <taxon>Methanotrichaceae</taxon>
        <taxon>Methanocrinis</taxon>
    </lineage>
</organism>
<keyword evidence="2" id="KW-0472">Membrane</keyword>
<feature type="domain" description="Pyrrolo-quinoline quinone repeat" evidence="4">
    <location>
        <begin position="51"/>
        <end position="192"/>
    </location>
</feature>
<evidence type="ECO:0000313" key="5">
    <source>
        <dbReference type="EMBL" id="MDF0589882.1"/>
    </source>
</evidence>
<dbReference type="EC" id="6.6.1.2" evidence="5"/>
<evidence type="ECO:0000313" key="6">
    <source>
        <dbReference type="Proteomes" id="UP001220010"/>
    </source>
</evidence>
<feature type="transmembrane region" description="Helical" evidence="2">
    <location>
        <begin position="1722"/>
        <end position="1742"/>
    </location>
</feature>
<gene>
    <name evidence="5" type="ORF">P0O15_01640</name>
</gene>
<keyword evidence="5" id="KW-0436">Ligase</keyword>
<sequence length="1745" mass="191499">MTIRILFPLLFLIVAGAALLPPAMGDFLTFQGDGQRTGDLSDPGPGGPNLFWSEKVTARGYVGGGAVVSGGRVYVSSWPDMSYRGEQGIVSLDVGDGSLMWKNPIGGKGGASTPALKDGRIYVGSFSGDLYSIDAVTGETVWKRTLEEDPQWWGIASSPLVLEEGVLATAFSSGTIYRLDLDGDEVWSLSTGRTDPYASPASRDGRVYFAGGDPALYSVDLSSGAPLWKLPTEAPITSTPSVAYGSVFFATREALLAVDAATGDELWREPMRGTISSPAVSRGRVYVGSDDAALECRDATDGELIWRAEVDSPVRSSPLVAGGLVYFGSYQGVVYALDALDGSEIWSYPIGEYLIASPSISDGVLFIGADDGRLYAFGAAPSGGEILSDQSDSAAIGVDIGTDQPKPEALFIVVGKRAVIEEAAKDGPLNVTLIPAEEASRNLTGFDLIFLEMVGGDTARRLLPMLEGPKGDGVPVVSINSPGYDTALSNVNLEDHPAIEEYWDYGGLENMKRLLGYLGSQFCGLPISVEEPIPTPKAYIFHPDSPDVFLDTGSFLEWSRGREDHPYDESLPTIGVMTYYQDIAAPERVELIRVLEERGGNVIDIGFSNTDAMKQFFIMNGSTLVDAVILTKSFRINYGDPEQGISDLEELNVPVLNGIRMYYGTPEEWRAGTGIYPTELYMQVAMPEMDGVIEPIVIAGRNETFYVPIETQMEWLADRALSWAILGRTSNADKKAAIIYYNHGGGKDNLGATYINVPRSLREILEGLNGSGYRVEGTVPEEQDLVYLMAHQGTNVGTWAPGELEKMVRAGNATLIPAGEYTAWFEAIDPAKQKEVTDMWGPPPGEIMVYENETGKYFVIPKLSFGNVILAPQPTRGWLQNSTILYHNKEIPPHHQYIAFYLWLRKGFDADFIVHLGKHGTQEWTPGKESGISSDQCWPGILIQDLPVIYPYIVDNIPEGSQAKRRGSAVIITHLTPPIVASGLYGNLTNLAETAFGYLQVENATVKQKYGEEILLQCRELHLDEDLGVDLEEVFSDPQAFDEFVDELFHYLYDLKNEFMPYGLHTFGRPPEGTPLVEFVESMLGRPFKEEVALAIGYEDYPNPSRLDKEEELQVLSLSLLSDVILDGRSPEEAVMGAGSKLSENESSLLSSENLTLELERGLFYAGGLSSSAEEIPRFVNATKAEYTPPSPADDPIRDPEVLPTGRNFHSISPRMVPTPAAWAVGSALAEDLIEVYREEHNGTYPRKLAVVLWAWAMTDHGIVEAEILRLVGAEPVWDSYGGVSDVRLTPLSMLGRPRVDVVVVPSGLHRDLFPEKLQLIDRAIRLAANDSATDYPNYVRENSEEIRSELLATGNYSEEDAEFLSASRIFLEAAGTYGPNLEGPVSASDTWEDDSKLGNLFIDKMSYLYGDDVWGSKTATGKSYESVQTDLYRRNLAEVEGAVHHTNSNLYGFLDNDDVYQYLGGIALAVRTVTGETPPLYVTDARDKSREGRAEPIRGFFYRELRSRYYNPKWIGGMMEEGYSGAREMDKFVEHLWGWDVTVPELVTETMWKEVHEIYVNDRYDMGLTDYFDENNPWARQAITARMLEAARKGRWSPSEEVKRELAEEFERSEIEYGVACCHHTCGNLLLREYMKGVLTGTEPMVSPTVQTGRGGSSRHPYLQESPAPSAANETHPGGIGSDHSIEPQAVPEPMEPGTVAVTGMVMESLQEEGGGPSISGAPLMGIVLVLFILLAIGAGYRRR</sequence>
<reference evidence="5 6" key="1">
    <citation type="submission" date="2023-03" db="EMBL/GenBank/DDBJ databases">
        <title>WGS of Methanotrichaceae archaeon Mx.</title>
        <authorList>
            <person name="Sorokin D.Y."/>
            <person name="Merkel A.Y."/>
        </authorList>
    </citation>
    <scope>NUCLEOTIDE SEQUENCE [LARGE SCALE GENOMIC DNA]</scope>
    <source>
        <strain evidence="5 6">Mx</strain>
    </source>
</reference>
<dbReference type="SMART" id="SM00564">
    <property type="entry name" value="PQQ"/>
    <property type="match status" value="8"/>
</dbReference>
<dbReference type="EMBL" id="JARFPK010000004">
    <property type="protein sequence ID" value="MDF0589882.1"/>
    <property type="molecule type" value="Genomic_DNA"/>
</dbReference>
<proteinExistence type="predicted"/>
<evidence type="ECO:0000259" key="4">
    <source>
        <dbReference type="Pfam" id="PF13360"/>
    </source>
</evidence>
<protein>
    <submittedName>
        <fullName evidence="5">Cobaltochelatase subunit CobN</fullName>
        <ecNumber evidence="5">6.6.1.2</ecNumber>
    </submittedName>
</protein>
<dbReference type="Pfam" id="PF13360">
    <property type="entry name" value="PQQ_2"/>
    <property type="match status" value="2"/>
</dbReference>
<dbReference type="Pfam" id="PF02514">
    <property type="entry name" value="CobN-Mg_chel"/>
    <property type="match status" value="1"/>
</dbReference>
<feature type="domain" description="CobN/magnesium chelatase" evidence="3">
    <location>
        <begin position="501"/>
        <end position="1603"/>
    </location>
</feature>
<dbReference type="InterPro" id="IPR002372">
    <property type="entry name" value="PQQ_rpt_dom"/>
</dbReference>
<name>A0ABT5X5B8_9EURY</name>
<dbReference type="InterPro" id="IPR015943">
    <property type="entry name" value="WD40/YVTN_repeat-like_dom_sf"/>
</dbReference>
<dbReference type="Gene3D" id="2.130.10.10">
    <property type="entry name" value="YVTN repeat-like/Quinoprotein amine dehydrogenase"/>
    <property type="match status" value="2"/>
</dbReference>
<dbReference type="PANTHER" id="PTHR44119:SF4">
    <property type="entry name" value="AEROBIC COBALTOCHELATASE SUBUNIT COBN"/>
    <property type="match status" value="1"/>
</dbReference>
<accession>A0ABT5X5B8</accession>
<dbReference type="PANTHER" id="PTHR44119">
    <property type="entry name" value="MAGNESIUM-CHELATASE SUBUNIT CHLH, CHLOROPLASTIC"/>
    <property type="match status" value="1"/>
</dbReference>
<dbReference type="InterPro" id="IPR003672">
    <property type="entry name" value="CobN/Mg_chltase"/>
</dbReference>
<evidence type="ECO:0000256" key="1">
    <source>
        <dbReference type="SAM" id="MobiDB-lite"/>
    </source>
</evidence>
<keyword evidence="6" id="KW-1185">Reference proteome</keyword>
<dbReference type="Proteomes" id="UP001220010">
    <property type="component" value="Unassembled WGS sequence"/>
</dbReference>
<dbReference type="RefSeq" id="WP_316965642.1">
    <property type="nucleotide sequence ID" value="NZ_JARFPK010000004.1"/>
</dbReference>
<keyword evidence="2" id="KW-0812">Transmembrane</keyword>
<feature type="region of interest" description="Disordered" evidence="1">
    <location>
        <begin position="1646"/>
        <end position="1698"/>
    </location>
</feature>
<evidence type="ECO:0000256" key="2">
    <source>
        <dbReference type="SAM" id="Phobius"/>
    </source>
</evidence>
<keyword evidence="2" id="KW-1133">Transmembrane helix</keyword>
<dbReference type="SUPFAM" id="SSF50998">
    <property type="entry name" value="Quinoprotein alcohol dehydrogenase-like"/>
    <property type="match status" value="2"/>
</dbReference>
<dbReference type="CDD" id="cd10150">
    <property type="entry name" value="CobN_like"/>
    <property type="match status" value="1"/>
</dbReference>
<dbReference type="GO" id="GO:0051116">
    <property type="term" value="F:cobaltochelatase activity"/>
    <property type="evidence" value="ECO:0007669"/>
    <property type="project" value="UniProtKB-EC"/>
</dbReference>
<comment type="caution">
    <text evidence="5">The sequence shown here is derived from an EMBL/GenBank/DDBJ whole genome shotgun (WGS) entry which is preliminary data.</text>
</comment>
<dbReference type="InterPro" id="IPR018391">
    <property type="entry name" value="PQQ_b-propeller_rpt"/>
</dbReference>
<dbReference type="InterPro" id="IPR011047">
    <property type="entry name" value="Quinoprotein_ADH-like_sf"/>
</dbReference>
<evidence type="ECO:0000259" key="3">
    <source>
        <dbReference type="Pfam" id="PF02514"/>
    </source>
</evidence>
<feature type="domain" description="Pyrrolo-quinoline quinone repeat" evidence="4">
    <location>
        <begin position="255"/>
        <end position="378"/>
    </location>
</feature>